<dbReference type="Proteomes" id="UP000694400">
    <property type="component" value="Chromosome 15"/>
</dbReference>
<sequence length="286" mass="30810">MAAGVIRPLAGLRLPSPFPHGLLLPARPEPDFPDLSEEEEEDDEEEEEEEDEEEAAEDSTSCRGLELAGPNAAEATLRLLRFSELISGDIQRYFGRRGQEEPAGGRGTPEDCSSPRCTAREPGTASLPQPEAVMARGGSGATQRLGPLAELFEYGVHRCLPPRAAGGKTQRLERKYGHITPMHRRKLPPSFWKEPGPGPAGLLHTGTPDFSDLLANWTGGARGRSCRALGGSCFPRQAAWGWMLSPLWGSEPTRGDPGPATCHPVNDQTTAPLPALGQLELGRVNK</sequence>
<name>A0A8B9TXP5_ANAPL</name>
<reference evidence="2" key="2">
    <citation type="submission" date="2025-08" db="UniProtKB">
        <authorList>
            <consortium name="Ensembl"/>
        </authorList>
    </citation>
    <scope>IDENTIFICATION</scope>
</reference>
<dbReference type="InterPro" id="IPR053819">
    <property type="entry name" value="TEADIR3_omega_loop"/>
</dbReference>
<reference evidence="2" key="1">
    <citation type="submission" date="2019-08" db="EMBL/GenBank/DDBJ databases">
        <title>Three high-quality genomes provides insights into domestication of ducks.</title>
        <authorList>
            <person name="Hou Z.C."/>
            <person name="Zhu F."/>
            <person name="Yin Z.T."/>
            <person name="Zhang F."/>
        </authorList>
    </citation>
    <scope>NUCLEOTIDE SEQUENCE [LARGE SCALE GENOMIC DNA]</scope>
</reference>
<feature type="region of interest" description="Disordered" evidence="1">
    <location>
        <begin position="1"/>
        <end position="65"/>
    </location>
</feature>
<dbReference type="Pfam" id="PF15238">
    <property type="entry name" value="TEADIR3"/>
    <property type="match status" value="1"/>
</dbReference>
<evidence type="ECO:0000313" key="3">
    <source>
        <dbReference type="Proteomes" id="UP000694400"/>
    </source>
</evidence>
<evidence type="ECO:0000256" key="1">
    <source>
        <dbReference type="SAM" id="MobiDB-lite"/>
    </source>
</evidence>
<organism evidence="2 3">
    <name type="scientific">Anas platyrhynchos</name>
    <name type="common">Mallard</name>
    <name type="synonym">Anas boschas</name>
    <dbReference type="NCBI Taxonomy" id="8839"/>
    <lineage>
        <taxon>Eukaryota</taxon>
        <taxon>Metazoa</taxon>
        <taxon>Chordata</taxon>
        <taxon>Craniata</taxon>
        <taxon>Vertebrata</taxon>
        <taxon>Euteleostomi</taxon>
        <taxon>Archelosauria</taxon>
        <taxon>Archosauria</taxon>
        <taxon>Dinosauria</taxon>
        <taxon>Saurischia</taxon>
        <taxon>Theropoda</taxon>
        <taxon>Coelurosauria</taxon>
        <taxon>Aves</taxon>
        <taxon>Neognathae</taxon>
        <taxon>Galloanserae</taxon>
        <taxon>Anseriformes</taxon>
        <taxon>Anatidae</taxon>
        <taxon>Anatinae</taxon>
        <taxon>Anas</taxon>
    </lineage>
</organism>
<reference evidence="2" key="3">
    <citation type="submission" date="2025-09" db="UniProtKB">
        <authorList>
            <consortium name="Ensembl"/>
        </authorList>
    </citation>
    <scope>IDENTIFICATION</scope>
</reference>
<accession>A0A8B9TXP5</accession>
<proteinExistence type="predicted"/>
<feature type="region of interest" description="Disordered" evidence="1">
    <location>
        <begin position="96"/>
        <end position="129"/>
    </location>
</feature>
<protein>
    <submittedName>
        <fullName evidence="2">Proline and glutamate rich with coiled coil 1</fullName>
    </submittedName>
</protein>
<feature type="region of interest" description="Disordered" evidence="1">
    <location>
        <begin position="250"/>
        <end position="286"/>
    </location>
</feature>
<dbReference type="AlphaFoldDB" id="A0A8B9TXP5"/>
<evidence type="ECO:0000313" key="2">
    <source>
        <dbReference type="Ensembl" id="ENSAPLP00020026979.1"/>
    </source>
</evidence>
<feature type="compositionally biased region" description="Acidic residues" evidence="1">
    <location>
        <begin position="31"/>
        <end position="57"/>
    </location>
</feature>
<dbReference type="Ensembl" id="ENSAPLT00020029051.1">
    <property type="protein sequence ID" value="ENSAPLP00020026979.1"/>
    <property type="gene ID" value="ENSAPLG00020018324.1"/>
</dbReference>